<evidence type="ECO:0000256" key="5">
    <source>
        <dbReference type="ARBA" id="ARBA00022970"/>
    </source>
</evidence>
<keyword evidence="2" id="KW-0813">Transport</keyword>
<sequence length="143" mass="14707">LLIAVLSAVGVAFFLKKSIIGTAVRAASEDMEATTLLGINPHRVNTIAFALGVGLAGIAGVSLATVYSFDPMYGFTFVIMSVIALALGGMGSVYGALLGGIILGLIQSLGGYFVGTAWADPICFGVFLLVLTFRPQGIFGRST</sequence>
<keyword evidence="4 9" id="KW-0812">Transmembrane</keyword>
<name>X1NP07_9ZZZZ</name>
<dbReference type="InterPro" id="IPR001851">
    <property type="entry name" value="ABC_transp_permease"/>
</dbReference>
<keyword evidence="6 9" id="KW-1133">Transmembrane helix</keyword>
<protein>
    <recommendedName>
        <fullName evidence="11">Branched-chain amino acid ABC transporter permease</fullName>
    </recommendedName>
</protein>
<keyword evidence="5" id="KW-0029">Amino-acid transport</keyword>
<keyword evidence="3" id="KW-1003">Cell membrane</keyword>
<proteinExistence type="inferred from homology"/>
<reference evidence="10" key="1">
    <citation type="journal article" date="2014" name="Front. Microbiol.">
        <title>High frequency of phylogenetically diverse reductive dehalogenase-homologous genes in deep subseafloor sedimentary metagenomes.</title>
        <authorList>
            <person name="Kawai M."/>
            <person name="Futagami T."/>
            <person name="Toyoda A."/>
            <person name="Takaki Y."/>
            <person name="Nishi S."/>
            <person name="Hori S."/>
            <person name="Arai W."/>
            <person name="Tsubouchi T."/>
            <person name="Morono Y."/>
            <person name="Uchiyama I."/>
            <person name="Ito T."/>
            <person name="Fujiyama A."/>
            <person name="Inagaki F."/>
            <person name="Takami H."/>
        </authorList>
    </citation>
    <scope>NUCLEOTIDE SEQUENCE</scope>
    <source>
        <strain evidence="10">Expedition CK06-06</strain>
    </source>
</reference>
<dbReference type="CDD" id="cd06582">
    <property type="entry name" value="TM_PBP1_LivH_like"/>
    <property type="match status" value="1"/>
</dbReference>
<evidence type="ECO:0000256" key="9">
    <source>
        <dbReference type="SAM" id="Phobius"/>
    </source>
</evidence>
<feature type="non-terminal residue" evidence="10">
    <location>
        <position position="1"/>
    </location>
</feature>
<dbReference type="GO" id="GO:0022857">
    <property type="term" value="F:transmembrane transporter activity"/>
    <property type="evidence" value="ECO:0007669"/>
    <property type="project" value="InterPro"/>
</dbReference>
<evidence type="ECO:0000256" key="3">
    <source>
        <dbReference type="ARBA" id="ARBA00022475"/>
    </source>
</evidence>
<evidence type="ECO:0000256" key="4">
    <source>
        <dbReference type="ARBA" id="ARBA00022692"/>
    </source>
</evidence>
<comment type="subcellular location">
    <subcellularLocation>
        <location evidence="1">Cell membrane</location>
        <topology evidence="1">Multi-pass membrane protein</topology>
    </subcellularLocation>
</comment>
<dbReference type="AlphaFoldDB" id="X1NP07"/>
<evidence type="ECO:0000256" key="2">
    <source>
        <dbReference type="ARBA" id="ARBA00022448"/>
    </source>
</evidence>
<feature type="transmembrane region" description="Helical" evidence="9">
    <location>
        <begin position="112"/>
        <end position="133"/>
    </location>
</feature>
<organism evidence="10">
    <name type="scientific">marine sediment metagenome</name>
    <dbReference type="NCBI Taxonomy" id="412755"/>
    <lineage>
        <taxon>unclassified sequences</taxon>
        <taxon>metagenomes</taxon>
        <taxon>ecological metagenomes</taxon>
    </lineage>
</organism>
<keyword evidence="7 9" id="KW-0472">Membrane</keyword>
<accession>X1NP07</accession>
<evidence type="ECO:0000256" key="8">
    <source>
        <dbReference type="ARBA" id="ARBA00037998"/>
    </source>
</evidence>
<evidence type="ECO:0008006" key="11">
    <source>
        <dbReference type="Google" id="ProtNLM"/>
    </source>
</evidence>
<evidence type="ECO:0000256" key="6">
    <source>
        <dbReference type="ARBA" id="ARBA00022989"/>
    </source>
</evidence>
<dbReference type="EMBL" id="BARV01017180">
    <property type="protein sequence ID" value="GAI20419.1"/>
    <property type="molecule type" value="Genomic_DNA"/>
</dbReference>
<comment type="caution">
    <text evidence="10">The sequence shown here is derived from an EMBL/GenBank/DDBJ whole genome shotgun (WGS) entry which is preliminary data.</text>
</comment>
<dbReference type="PANTHER" id="PTHR11795">
    <property type="entry name" value="BRANCHED-CHAIN AMINO ACID TRANSPORT SYSTEM PERMEASE PROTEIN LIVH"/>
    <property type="match status" value="1"/>
</dbReference>
<evidence type="ECO:0000256" key="7">
    <source>
        <dbReference type="ARBA" id="ARBA00023136"/>
    </source>
</evidence>
<evidence type="ECO:0000256" key="1">
    <source>
        <dbReference type="ARBA" id="ARBA00004651"/>
    </source>
</evidence>
<dbReference type="PANTHER" id="PTHR11795:SF445">
    <property type="entry name" value="AMINO ACID ABC TRANSPORTER PERMEASE PROTEIN"/>
    <property type="match status" value="1"/>
</dbReference>
<dbReference type="GO" id="GO:0006865">
    <property type="term" value="P:amino acid transport"/>
    <property type="evidence" value="ECO:0007669"/>
    <property type="project" value="UniProtKB-KW"/>
</dbReference>
<evidence type="ECO:0000313" key="10">
    <source>
        <dbReference type="EMBL" id="GAI20419.1"/>
    </source>
</evidence>
<dbReference type="Pfam" id="PF02653">
    <property type="entry name" value="BPD_transp_2"/>
    <property type="match status" value="1"/>
</dbReference>
<gene>
    <name evidence="10" type="ORF">S06H3_29332</name>
</gene>
<comment type="similarity">
    <text evidence="8">Belongs to the binding-protein-dependent transport system permease family. LivHM subfamily.</text>
</comment>
<dbReference type="InterPro" id="IPR052157">
    <property type="entry name" value="BCAA_transport_permease"/>
</dbReference>
<feature type="transmembrane region" description="Helical" evidence="9">
    <location>
        <begin position="46"/>
        <end position="66"/>
    </location>
</feature>
<dbReference type="GO" id="GO:0005886">
    <property type="term" value="C:plasma membrane"/>
    <property type="evidence" value="ECO:0007669"/>
    <property type="project" value="UniProtKB-SubCell"/>
</dbReference>
<feature type="transmembrane region" description="Helical" evidence="9">
    <location>
        <begin position="73"/>
        <end position="106"/>
    </location>
</feature>